<sequence length="267" mass="30141">MIPTSTPVTSLKGVLKMRGNLLNPGYKSRSDGKWTVKTLQLPVPNNDTVSKVRARDGDKCIITGLQSSLFHPLIVTPIPRIWPDFHDLLSNTGNVDGPQNYLLVRRFAALAFSQGYFRFKFSWDPNVLTSSKRFLNFVKYSIWQVLVGGSDKPSIIDKLPMTRRGCFKDYSESGNPFPHKSLLEVFSRFAKANSWYRVSTVIVLKQQKPPPVSTKPPQSFSYNLSEYGAGIYSAFCRLMPSRVRAQIYRGMWHLGAYLYGLSSSSNV</sequence>
<reference evidence="2" key="1">
    <citation type="submission" date="2014-10" db="EMBL/GenBank/DDBJ databases">
        <authorList>
            <person name="King R."/>
        </authorList>
    </citation>
    <scope>NUCLEOTIDE SEQUENCE [LARGE SCALE GENOMIC DNA]</scope>
    <source>
        <strain evidence="2">A3/5</strain>
    </source>
</reference>
<organism evidence="1 2">
    <name type="scientific">Fusarium venenatum</name>
    <dbReference type="NCBI Taxonomy" id="56646"/>
    <lineage>
        <taxon>Eukaryota</taxon>
        <taxon>Fungi</taxon>
        <taxon>Dikarya</taxon>
        <taxon>Ascomycota</taxon>
        <taxon>Pezizomycotina</taxon>
        <taxon>Sordariomycetes</taxon>
        <taxon>Hypocreomycetidae</taxon>
        <taxon>Hypocreales</taxon>
        <taxon>Nectriaceae</taxon>
        <taxon>Fusarium</taxon>
    </lineage>
</organism>
<dbReference type="EMBL" id="LN649232">
    <property type="protein sequence ID" value="CEI41657.1"/>
    <property type="molecule type" value="Genomic_DNA"/>
</dbReference>
<accession>A0A2L2T6C5</accession>
<evidence type="ECO:0000313" key="1">
    <source>
        <dbReference type="EMBL" id="CEI41657.1"/>
    </source>
</evidence>
<protein>
    <submittedName>
        <fullName evidence="1">Uncharacterized protein</fullName>
    </submittedName>
</protein>
<dbReference type="Proteomes" id="UP000245910">
    <property type="component" value="Chromosome IIII"/>
</dbReference>
<evidence type="ECO:0000313" key="2">
    <source>
        <dbReference type="Proteomes" id="UP000245910"/>
    </source>
</evidence>
<proteinExistence type="predicted"/>
<name>A0A2L2T6C5_9HYPO</name>
<dbReference type="AlphaFoldDB" id="A0A2L2T6C5"/>
<dbReference type="STRING" id="56646.A0A2L2T6C5"/>
<keyword evidence="2" id="KW-1185">Reference proteome</keyword>